<comment type="similarity">
    <text evidence="5">Belongs to the class I-like SAM-binding methyltransferase superfamily. Protein arginine N-methyltransferase family. PRMT7 subfamily.</text>
</comment>
<organism evidence="8 9">
    <name type="scientific">Dimorphilus gyrociliatus</name>
    <dbReference type="NCBI Taxonomy" id="2664684"/>
    <lineage>
        <taxon>Eukaryota</taxon>
        <taxon>Metazoa</taxon>
        <taxon>Spiralia</taxon>
        <taxon>Lophotrochozoa</taxon>
        <taxon>Annelida</taxon>
        <taxon>Polychaeta</taxon>
        <taxon>Polychaeta incertae sedis</taxon>
        <taxon>Dinophilidae</taxon>
        <taxon>Dimorphilus</taxon>
    </lineage>
</organism>
<dbReference type="Proteomes" id="UP000549394">
    <property type="component" value="Unassembled WGS sequence"/>
</dbReference>
<evidence type="ECO:0000256" key="1">
    <source>
        <dbReference type="ARBA" id="ARBA00022603"/>
    </source>
</evidence>
<dbReference type="PANTHER" id="PTHR11006">
    <property type="entry name" value="PROTEIN ARGININE N-METHYLTRANSFERASE"/>
    <property type="match status" value="1"/>
</dbReference>
<keyword evidence="4" id="KW-0677">Repeat</keyword>
<evidence type="ECO:0000259" key="7">
    <source>
        <dbReference type="Pfam" id="PF22528"/>
    </source>
</evidence>
<dbReference type="EMBL" id="CAJFCJ010000020">
    <property type="protein sequence ID" value="CAD5124274.1"/>
    <property type="molecule type" value="Genomic_DNA"/>
</dbReference>
<evidence type="ECO:0000313" key="8">
    <source>
        <dbReference type="EMBL" id="CAD5124274.1"/>
    </source>
</evidence>
<dbReference type="InterPro" id="IPR029063">
    <property type="entry name" value="SAM-dependent_MTases_sf"/>
</dbReference>
<dbReference type="SUPFAM" id="SSF53335">
    <property type="entry name" value="S-adenosyl-L-methionine-dependent methyltransferases"/>
    <property type="match status" value="2"/>
</dbReference>
<dbReference type="AlphaFoldDB" id="A0A7I8W6W3"/>
<dbReference type="PANTHER" id="PTHR11006:SF4">
    <property type="entry name" value="PROTEIN ARGININE N-METHYLTRANSFERASE 7"/>
    <property type="match status" value="1"/>
</dbReference>
<protein>
    <recommendedName>
        <fullName evidence="5">Protein arginine N-methyltransferase</fullName>
        <ecNumber evidence="5">2.1.1.-</ecNumber>
    </recommendedName>
</protein>
<dbReference type="InterPro" id="IPR055135">
    <property type="entry name" value="PRMT_dom"/>
</dbReference>
<evidence type="ECO:0000256" key="6">
    <source>
        <dbReference type="PROSITE-ProRule" id="PRU01015"/>
    </source>
</evidence>
<dbReference type="FunFam" id="3.40.50.150:FF:000071">
    <property type="entry name" value="Protein arginine N-methyltransferase 7"/>
    <property type="match status" value="1"/>
</dbReference>
<dbReference type="GO" id="GO:0032259">
    <property type="term" value="P:methylation"/>
    <property type="evidence" value="ECO:0007669"/>
    <property type="project" value="UniProtKB-KW"/>
</dbReference>
<keyword evidence="2 6" id="KW-0808">Transferase</keyword>
<comment type="caution">
    <text evidence="8">The sequence shown here is derived from an EMBL/GenBank/DDBJ whole genome shotgun (WGS) entry which is preliminary data.</text>
</comment>
<proteinExistence type="inferred from homology"/>
<dbReference type="Pfam" id="PF22528">
    <property type="entry name" value="PRMT_C"/>
    <property type="match status" value="1"/>
</dbReference>
<evidence type="ECO:0000256" key="3">
    <source>
        <dbReference type="ARBA" id="ARBA00022691"/>
    </source>
</evidence>
<dbReference type="Gene3D" id="3.40.50.150">
    <property type="entry name" value="Vaccinia Virus protein VP39"/>
    <property type="match status" value="2"/>
</dbReference>
<keyword evidence="1 6" id="KW-0489">Methyltransferase</keyword>
<accession>A0A7I8W6W3</accession>
<keyword evidence="3 6" id="KW-0949">S-adenosyl-L-methionine</keyword>
<dbReference type="CDD" id="cd02440">
    <property type="entry name" value="AdoMet_MTases"/>
    <property type="match status" value="1"/>
</dbReference>
<sequence>MSVFISKVNTMTGKLEWHLENENYDYDQEIARSSYGDMLHDTERNVKYGLALEKAIKDLHSKGVKANVLDIGTGTGLLSMLAARHGADKVTACEAFEPMAACALRIIAKNGFSDRIKLVSKRSTDLTVGEEGDLEERANILVTEVFDTELIGEGAVETFRHAHKYLLQSDCIVIPNKARMFCQIADSQYIHTCKNLEPIDTLRPPKNVPNCPGTISLHDIQLENLKDQFTPLSEPVQVFTFDFSGKSDIVDNENKCNKVTIKNDGKVNGMFMWWDTEMYDGIWLSCAPSWARSDRPQWRDHWMQAIFYTQSTLNVKKNEEVFLYSYHDQFSLWFDVRRAGYLKIEQPLCNCGSHMGYSRPRIGQLNDKDLNNQYLSALKSLIQPNTACLSLSNGSLLPIMAANLGARVVNIIEPQKIYRNFLQEYANENNIENRLVFYESIQAFIENCTDTIDVVLSEPYFIEAYLPWHNLYYWYALSELREKLGKSHKCLIKSVKIKAIAVKFDDLMKLRWPVYECEGFNLDAFGTLIEVNTRKVDNKLEPHSVWEYPALPVSDQFEVMELDFCKNIQQDLIVEKHGTISPANQEISNGFVVWMDVCLHNKDVICNGLLDTVETGKYLKWNRWVKQAVYFLDTTVASNQNFDWKAKFDASKGTFSFLLNNE</sequence>
<comment type="function">
    <text evidence="5">Arginine methyltransferase that can both catalyze the formation of omega-N monomethylarginine (MMA) and symmetrical dimethylarginine (sDMA).</text>
</comment>
<dbReference type="GO" id="GO:0042054">
    <property type="term" value="F:histone methyltransferase activity"/>
    <property type="evidence" value="ECO:0007669"/>
    <property type="project" value="TreeGrafter"/>
</dbReference>
<keyword evidence="9" id="KW-1185">Reference proteome</keyword>
<evidence type="ECO:0000313" key="9">
    <source>
        <dbReference type="Proteomes" id="UP000549394"/>
    </source>
</evidence>
<evidence type="ECO:0000256" key="2">
    <source>
        <dbReference type="ARBA" id="ARBA00022679"/>
    </source>
</evidence>
<dbReference type="InterPro" id="IPR014644">
    <property type="entry name" value="MeTrfase_PRMT7"/>
</dbReference>
<reference evidence="8 9" key="1">
    <citation type="submission" date="2020-08" db="EMBL/GenBank/DDBJ databases">
        <authorList>
            <person name="Hejnol A."/>
        </authorList>
    </citation>
    <scope>NUCLEOTIDE SEQUENCE [LARGE SCALE GENOMIC DNA]</scope>
</reference>
<gene>
    <name evidence="8" type="ORF">DGYR_LOCUS11844</name>
</gene>
<dbReference type="Gene3D" id="2.70.160.11">
    <property type="entry name" value="Hnrnp arginine n-methyltransferase1"/>
    <property type="match status" value="2"/>
</dbReference>
<name>A0A7I8W6W3_9ANNE</name>
<evidence type="ECO:0000256" key="5">
    <source>
        <dbReference type="PIRNR" id="PIRNR036946"/>
    </source>
</evidence>
<dbReference type="GO" id="GO:0016274">
    <property type="term" value="F:protein-arginine N-methyltransferase activity"/>
    <property type="evidence" value="ECO:0007669"/>
    <property type="project" value="InterPro"/>
</dbReference>
<dbReference type="PIRSF" id="PIRSF036946">
    <property type="entry name" value="Arg_N-mtase"/>
    <property type="match status" value="1"/>
</dbReference>
<dbReference type="Pfam" id="PF06325">
    <property type="entry name" value="PrmA"/>
    <property type="match status" value="1"/>
</dbReference>
<evidence type="ECO:0000256" key="4">
    <source>
        <dbReference type="ARBA" id="ARBA00022737"/>
    </source>
</evidence>
<dbReference type="EC" id="2.1.1.-" evidence="5"/>
<feature type="domain" description="Protein arginine N-methyltransferase" evidence="7">
    <location>
        <begin position="229"/>
        <end position="323"/>
    </location>
</feature>
<dbReference type="FunFam" id="3.40.50.150:FF:000070">
    <property type="entry name" value="Protein arginine N-methyltransferase 7"/>
    <property type="match status" value="1"/>
</dbReference>
<dbReference type="PROSITE" id="PS51678">
    <property type="entry name" value="SAM_MT_PRMT"/>
    <property type="match status" value="1"/>
</dbReference>
<dbReference type="InterPro" id="IPR025799">
    <property type="entry name" value="Arg_MeTrfase"/>
</dbReference>
<dbReference type="OrthoDB" id="412876at2759"/>